<keyword evidence="4" id="KW-0170">Cobalt</keyword>
<organism evidence="6">
    <name type="scientific">bioreactor metagenome</name>
    <dbReference type="NCBI Taxonomy" id="1076179"/>
    <lineage>
        <taxon>unclassified sequences</taxon>
        <taxon>metagenomes</taxon>
        <taxon>ecological metagenomes</taxon>
    </lineage>
</organism>
<keyword evidence="1" id="KW-0169">Cobalamin biosynthesis</keyword>
<proteinExistence type="inferred from homology"/>
<dbReference type="SUPFAM" id="SSF53800">
    <property type="entry name" value="Chelatase"/>
    <property type="match status" value="1"/>
</dbReference>
<dbReference type="Gene3D" id="3.40.50.1400">
    <property type="match status" value="1"/>
</dbReference>
<evidence type="ECO:0008006" key="7">
    <source>
        <dbReference type="Google" id="ProtNLM"/>
    </source>
</evidence>
<evidence type="ECO:0000256" key="4">
    <source>
        <dbReference type="ARBA" id="ARBA00023285"/>
    </source>
</evidence>
<evidence type="ECO:0000256" key="1">
    <source>
        <dbReference type="ARBA" id="ARBA00022573"/>
    </source>
</evidence>
<reference evidence="6" key="1">
    <citation type="submission" date="2019-08" db="EMBL/GenBank/DDBJ databases">
        <authorList>
            <person name="Kucharzyk K."/>
            <person name="Murdoch R.W."/>
            <person name="Higgins S."/>
            <person name="Loffler F."/>
        </authorList>
    </citation>
    <scope>NUCLEOTIDE SEQUENCE</scope>
</reference>
<dbReference type="InterPro" id="IPR050963">
    <property type="entry name" value="Sirohydro_Cobaltochel/CbiX"/>
</dbReference>
<gene>
    <name evidence="6" type="ORF">SDC9_17039</name>
</gene>
<accession>A0A644TWF4</accession>
<dbReference type="PANTHER" id="PTHR33542">
    <property type="entry name" value="SIROHYDROCHLORIN FERROCHELATASE, CHLOROPLASTIC"/>
    <property type="match status" value="1"/>
</dbReference>
<evidence type="ECO:0000256" key="3">
    <source>
        <dbReference type="ARBA" id="ARBA00023239"/>
    </source>
</evidence>
<dbReference type="GO" id="GO:0050897">
    <property type="term" value="F:cobalt ion binding"/>
    <property type="evidence" value="ECO:0007669"/>
    <property type="project" value="InterPro"/>
</dbReference>
<dbReference type="PANTHER" id="PTHR33542:SF3">
    <property type="entry name" value="SIROHYDROCHLORIN FERROCHELATASE, CHLOROPLASTIC"/>
    <property type="match status" value="1"/>
</dbReference>
<dbReference type="EMBL" id="VSSQ01000058">
    <property type="protein sequence ID" value="MPL71265.1"/>
    <property type="molecule type" value="Genomic_DNA"/>
</dbReference>
<dbReference type="Pfam" id="PF01903">
    <property type="entry name" value="CbiX"/>
    <property type="match status" value="1"/>
</dbReference>
<dbReference type="AlphaFoldDB" id="A0A644TWF4"/>
<evidence type="ECO:0000256" key="2">
    <source>
        <dbReference type="ARBA" id="ARBA00022723"/>
    </source>
</evidence>
<keyword evidence="2" id="KW-0479">Metal-binding</keyword>
<dbReference type="HAMAP" id="MF_00785">
    <property type="entry name" value="CbiX"/>
    <property type="match status" value="1"/>
</dbReference>
<evidence type="ECO:0000256" key="5">
    <source>
        <dbReference type="SAM" id="MobiDB-lite"/>
    </source>
</evidence>
<protein>
    <recommendedName>
        <fullName evidence="7">Sirohydrochlorin cobaltochelatase</fullName>
    </recommendedName>
</protein>
<comment type="caution">
    <text evidence="6">The sequence shown here is derived from an EMBL/GenBank/DDBJ whole genome shotgun (WGS) entry which is preliminary data.</text>
</comment>
<feature type="compositionally biased region" description="Basic and acidic residues" evidence="5">
    <location>
        <begin position="100"/>
        <end position="118"/>
    </location>
</feature>
<feature type="compositionally biased region" description="Basic and acidic residues" evidence="5">
    <location>
        <begin position="125"/>
        <end position="137"/>
    </location>
</feature>
<sequence length="174" mass="19755">MLEEKSEFNPDNTGILLISHGSRLPIASETITRLAEMYEQETDLKVGVAYMEIHEPNIPDALDILVKDTNIDTVIAVPVFLSHGMHTTRDIPKILRLKDEDSDEVSHHHSHEDHNEGSHHHHSHEGHNEGSHHHHSHDLEKINFDGKIIYTEPLGADPLVLEIIKKRVENALNQ</sequence>
<dbReference type="CDD" id="cd03416">
    <property type="entry name" value="CbiX_SirB_N"/>
    <property type="match status" value="1"/>
</dbReference>
<keyword evidence="3" id="KW-0456">Lyase</keyword>
<dbReference type="InterPro" id="IPR002762">
    <property type="entry name" value="CbiX-like"/>
</dbReference>
<feature type="region of interest" description="Disordered" evidence="5">
    <location>
        <begin position="100"/>
        <end position="137"/>
    </location>
</feature>
<dbReference type="InterPro" id="IPR023652">
    <property type="entry name" value="SiroHydchlorin_Cochelatase"/>
</dbReference>
<evidence type="ECO:0000313" key="6">
    <source>
        <dbReference type="EMBL" id="MPL71265.1"/>
    </source>
</evidence>
<dbReference type="GO" id="GO:0009236">
    <property type="term" value="P:cobalamin biosynthetic process"/>
    <property type="evidence" value="ECO:0007669"/>
    <property type="project" value="UniProtKB-KW"/>
</dbReference>
<dbReference type="GO" id="GO:0016852">
    <property type="term" value="F:sirohydrochlorin cobaltochelatase activity"/>
    <property type="evidence" value="ECO:0007669"/>
    <property type="project" value="InterPro"/>
</dbReference>
<dbReference type="NCBIfam" id="NF002090">
    <property type="entry name" value="PRK00923.1"/>
    <property type="match status" value="1"/>
</dbReference>
<dbReference type="NCBIfam" id="NF033198">
    <property type="entry name" value="F430_CfbA"/>
    <property type="match status" value="1"/>
</dbReference>
<name>A0A644TWF4_9ZZZZ</name>